<dbReference type="KEGG" id="cpau:EHF44_22140"/>
<sequence>MNRKLIGILLFAMTWMTGCDAVSSVPTYGGLSIAGFNYTPYNLSRFVITDEFGNSASGGGDLMPGSGEGSLSCCYNLKGTDFTVKWVVYDADEAIRSLDAGERIQTISKTTQVHLPPTKIKGEAGMRVLGLHFYPDDHVEFEFRTDLRGTRIQYADIWDWLRKTHKNLINPNEDHSSVEFRRAARLAAGGWLKYRLTDTKDLQQYVYFTLLNPRFDQHPAIQQIIAETKDKPGAFGTAMESLSAPLVKELKRDKFKKAATEVTNAEPTPGD</sequence>
<name>A0A3G8H8V6_9BURK</name>
<gene>
    <name evidence="2" type="ORF">EHF44_22140</name>
</gene>
<feature type="chain" id="PRO_5018072340" evidence="1">
    <location>
        <begin position="22"/>
        <end position="271"/>
    </location>
</feature>
<dbReference type="PROSITE" id="PS51257">
    <property type="entry name" value="PROKAR_LIPOPROTEIN"/>
    <property type="match status" value="1"/>
</dbReference>
<reference evidence="3" key="1">
    <citation type="submission" date="2018-11" db="EMBL/GenBank/DDBJ databases">
        <title>FDA dAtabase for Regulatory Grade micrObial Sequences (FDA-ARGOS): Supporting development and validation of Infectious Disease Dx tests.</title>
        <authorList>
            <person name="Goldberg B."/>
            <person name="Campos J."/>
            <person name="Tallon L."/>
            <person name="Sadzewicz L."/>
            <person name="Zhao X."/>
            <person name="Vavikolanu K."/>
            <person name="Mehta A."/>
            <person name="Aluvathingal J."/>
            <person name="Nadendla S."/>
            <person name="Geyer C."/>
            <person name="Nandy P."/>
            <person name="Yan Y."/>
            <person name="Sichtig H."/>
        </authorList>
    </citation>
    <scope>NUCLEOTIDE SEQUENCE [LARGE SCALE GENOMIC DNA]</scope>
    <source>
        <strain evidence="3">FDAARGOS_614</strain>
    </source>
</reference>
<feature type="signal peptide" evidence="1">
    <location>
        <begin position="1"/>
        <end position="21"/>
    </location>
</feature>
<keyword evidence="1" id="KW-0732">Signal</keyword>
<dbReference type="Proteomes" id="UP000270411">
    <property type="component" value="Chromosome 2"/>
</dbReference>
<dbReference type="OrthoDB" id="8971532at2"/>
<dbReference type="EMBL" id="CP033970">
    <property type="protein sequence ID" value="AZG16997.1"/>
    <property type="molecule type" value="Genomic_DNA"/>
</dbReference>
<protein>
    <submittedName>
        <fullName evidence="2">DUF3304 domain-containing protein</fullName>
    </submittedName>
</protein>
<dbReference type="AlphaFoldDB" id="A0A3G8H8V6"/>
<evidence type="ECO:0000313" key="2">
    <source>
        <dbReference type="EMBL" id="AZG16997.1"/>
    </source>
</evidence>
<organism evidence="2 3">
    <name type="scientific">Cupriavidus pauculus</name>
    <dbReference type="NCBI Taxonomy" id="82633"/>
    <lineage>
        <taxon>Bacteria</taxon>
        <taxon>Pseudomonadati</taxon>
        <taxon>Pseudomonadota</taxon>
        <taxon>Betaproteobacteria</taxon>
        <taxon>Burkholderiales</taxon>
        <taxon>Burkholderiaceae</taxon>
        <taxon>Cupriavidus</taxon>
    </lineage>
</organism>
<evidence type="ECO:0000313" key="3">
    <source>
        <dbReference type="Proteomes" id="UP000270411"/>
    </source>
</evidence>
<proteinExistence type="predicted"/>
<evidence type="ECO:0000256" key="1">
    <source>
        <dbReference type="SAM" id="SignalP"/>
    </source>
</evidence>
<accession>A0A3G8H8V6</accession>